<dbReference type="NCBIfam" id="TIGR01552">
    <property type="entry name" value="phd_fam"/>
    <property type="match status" value="1"/>
</dbReference>
<dbReference type="Proteomes" id="UP000073923">
    <property type="component" value="Unassembled WGS sequence"/>
</dbReference>
<evidence type="ECO:0000256" key="1">
    <source>
        <dbReference type="ARBA" id="ARBA00009981"/>
    </source>
</evidence>
<protein>
    <recommendedName>
        <fullName evidence="2">Antitoxin</fullName>
    </recommendedName>
</protein>
<reference evidence="3 4" key="1">
    <citation type="journal article" date="2016" name="Front. Microbiol.">
        <title>Genomic Resource of Rice Seed Associated Bacteria.</title>
        <authorList>
            <person name="Midha S."/>
            <person name="Bansal K."/>
            <person name="Sharma S."/>
            <person name="Kumar N."/>
            <person name="Patil P.P."/>
            <person name="Chaudhry V."/>
            <person name="Patil P.B."/>
        </authorList>
    </citation>
    <scope>NUCLEOTIDE SEQUENCE [LARGE SCALE GENOMIC DNA]</scope>
    <source>
        <strain evidence="3 4">NS355</strain>
    </source>
</reference>
<name>A0A147IXY8_9SPHN</name>
<accession>A0A147IXY8</accession>
<evidence type="ECO:0000256" key="2">
    <source>
        <dbReference type="RuleBase" id="RU362080"/>
    </source>
</evidence>
<organism evidence="3 4">
    <name type="scientific">Sphingomonas yabuuchiae</name>
    <dbReference type="NCBI Taxonomy" id="172044"/>
    <lineage>
        <taxon>Bacteria</taxon>
        <taxon>Pseudomonadati</taxon>
        <taxon>Pseudomonadota</taxon>
        <taxon>Alphaproteobacteria</taxon>
        <taxon>Sphingomonadales</taxon>
        <taxon>Sphingomonadaceae</taxon>
        <taxon>Sphingomonas</taxon>
    </lineage>
</organism>
<sequence>MQAVSYAEASENLEAMIDKVVADRAPLAITLERGEGAVLVSASEWAAIKKTISSPRLARVA</sequence>
<dbReference type="RefSeq" id="WP_058744422.1">
    <property type="nucleotide sequence ID" value="NZ_LDTF01000009.1"/>
</dbReference>
<comment type="function">
    <text evidence="2">Antitoxin component of a type II toxin-antitoxin (TA) system.</text>
</comment>
<comment type="caution">
    <text evidence="3">The sequence shown here is derived from an EMBL/GenBank/DDBJ whole genome shotgun (WGS) entry which is preliminary data.</text>
</comment>
<gene>
    <name evidence="3" type="ORF">NS355_03575</name>
</gene>
<proteinExistence type="inferred from homology"/>
<dbReference type="InterPro" id="IPR036165">
    <property type="entry name" value="YefM-like_sf"/>
</dbReference>
<dbReference type="EMBL" id="LDTF01000009">
    <property type="protein sequence ID" value="KTW00704.1"/>
    <property type="molecule type" value="Genomic_DNA"/>
</dbReference>
<dbReference type="Pfam" id="PF02604">
    <property type="entry name" value="PhdYeFM_antitox"/>
    <property type="match status" value="1"/>
</dbReference>
<evidence type="ECO:0000313" key="3">
    <source>
        <dbReference type="EMBL" id="KTW00704.1"/>
    </source>
</evidence>
<dbReference type="SUPFAM" id="SSF143120">
    <property type="entry name" value="YefM-like"/>
    <property type="match status" value="1"/>
</dbReference>
<dbReference type="Gene3D" id="3.40.1620.10">
    <property type="entry name" value="YefM-like domain"/>
    <property type="match status" value="1"/>
</dbReference>
<dbReference type="OrthoDB" id="9802003at2"/>
<comment type="similarity">
    <text evidence="1 2">Belongs to the phD/YefM antitoxin family.</text>
</comment>
<dbReference type="AlphaFoldDB" id="A0A147IXY8"/>
<evidence type="ECO:0000313" key="4">
    <source>
        <dbReference type="Proteomes" id="UP000073923"/>
    </source>
</evidence>
<dbReference type="PATRIC" id="fig|172044.3.peg.3390"/>
<dbReference type="InterPro" id="IPR006442">
    <property type="entry name" value="Antitoxin_Phd/YefM"/>
</dbReference>